<dbReference type="GO" id="GO:0005737">
    <property type="term" value="C:cytoplasm"/>
    <property type="evidence" value="ECO:0007669"/>
    <property type="project" value="TreeGrafter"/>
</dbReference>
<dbReference type="InterPro" id="IPR008999">
    <property type="entry name" value="Actin-crosslinking"/>
</dbReference>
<dbReference type="GO" id="GO:0051015">
    <property type="term" value="F:actin filament binding"/>
    <property type="evidence" value="ECO:0007669"/>
    <property type="project" value="InterPro"/>
</dbReference>
<dbReference type="PANTHER" id="PTHR10551">
    <property type="entry name" value="FASCIN"/>
    <property type="match status" value="1"/>
</dbReference>
<keyword evidence="1" id="KW-0732">Signal</keyword>
<feature type="signal peptide" evidence="1">
    <location>
        <begin position="1"/>
        <end position="28"/>
    </location>
</feature>
<evidence type="ECO:0000313" key="3">
    <source>
        <dbReference type="Proteomes" id="UP000256913"/>
    </source>
</evidence>
<dbReference type="PROSITE" id="PS51257">
    <property type="entry name" value="PROKAR_LIPOPROTEIN"/>
    <property type="match status" value="1"/>
</dbReference>
<organism evidence="2 3">
    <name type="scientific">Asanoa ferruginea</name>
    <dbReference type="NCBI Taxonomy" id="53367"/>
    <lineage>
        <taxon>Bacteria</taxon>
        <taxon>Bacillati</taxon>
        <taxon>Actinomycetota</taxon>
        <taxon>Actinomycetes</taxon>
        <taxon>Micromonosporales</taxon>
        <taxon>Micromonosporaceae</taxon>
        <taxon>Asanoa</taxon>
    </lineage>
</organism>
<comment type="caution">
    <text evidence="2">The sequence shown here is derived from an EMBL/GenBank/DDBJ whole genome shotgun (WGS) entry which is preliminary data.</text>
</comment>
<protein>
    <submittedName>
        <fullName evidence="2">Uncharacterized protein</fullName>
    </submittedName>
</protein>
<dbReference type="Proteomes" id="UP000256913">
    <property type="component" value="Unassembled WGS sequence"/>
</dbReference>
<name>A0A3D9ZG56_9ACTN</name>
<dbReference type="RefSeq" id="WP_116067927.1">
    <property type="nucleotide sequence ID" value="NZ_BONB01000007.1"/>
</dbReference>
<evidence type="ECO:0000256" key="1">
    <source>
        <dbReference type="SAM" id="SignalP"/>
    </source>
</evidence>
<dbReference type="GO" id="GO:0051017">
    <property type="term" value="P:actin filament bundle assembly"/>
    <property type="evidence" value="ECO:0007669"/>
    <property type="project" value="TreeGrafter"/>
</dbReference>
<dbReference type="EMBL" id="QUMQ01000001">
    <property type="protein sequence ID" value="REF96396.1"/>
    <property type="molecule type" value="Genomic_DNA"/>
</dbReference>
<gene>
    <name evidence="2" type="ORF">DFJ67_2375</name>
</gene>
<sequence>MRIRKLAAATAALAGCLSGIVAASPANAAPAAPKIVGSASCDEASSSWVVTWTITNGGETAVKVNQVTAFPIAPITSVTGIAAGDTLPPAATGSLTATSTVHSYGPATETRLNLVVEGGPAAGYQAAVKLPIICGTPVRPRMTFESRCDDLLVTATMAASGYAVPLDLRTDGKSVGGFVVEPGATRSQAVTPAPARPLVVEIPGVVALTEGRWARPSSCDSYSSLGRFQLFAKANNRDVAARDQGELYAHGANRRDPDLVFEFFDVGGGDVALRAQLQGRFVTVGSDGKLRASGLRIDGDAQKFRIVTNADKTISLRSELNGKYVTAERAGLLPLVANRTAVGPWESFTRYTPETAPIGILSYARDNWVSAESAGKKPLIANRPSLGLWEFWQIEDLGNGYVAIKSLVNGKYVCAESAGTKPLIANRAAVGPWETFKRIENADDSVSYVAVNGKYVTAESAGRKPLIANRTAIGPWEKFYDKY</sequence>
<dbReference type="AlphaFoldDB" id="A0A3D9ZG56"/>
<evidence type="ECO:0000313" key="2">
    <source>
        <dbReference type="EMBL" id="REF96396.1"/>
    </source>
</evidence>
<proteinExistence type="predicted"/>
<dbReference type="GO" id="GO:0016477">
    <property type="term" value="P:cell migration"/>
    <property type="evidence" value="ECO:0007669"/>
    <property type="project" value="TreeGrafter"/>
</dbReference>
<reference evidence="2 3" key="1">
    <citation type="submission" date="2018-08" db="EMBL/GenBank/DDBJ databases">
        <title>Sequencing the genomes of 1000 actinobacteria strains.</title>
        <authorList>
            <person name="Klenk H.-P."/>
        </authorList>
    </citation>
    <scope>NUCLEOTIDE SEQUENCE [LARGE SCALE GENOMIC DNA]</scope>
    <source>
        <strain evidence="2 3">DSM 44099</strain>
    </source>
</reference>
<feature type="chain" id="PRO_5017671893" evidence="1">
    <location>
        <begin position="29"/>
        <end position="483"/>
    </location>
</feature>
<dbReference type="GO" id="GO:0015629">
    <property type="term" value="C:actin cytoskeleton"/>
    <property type="evidence" value="ECO:0007669"/>
    <property type="project" value="TreeGrafter"/>
</dbReference>
<dbReference type="SUPFAM" id="SSF50405">
    <property type="entry name" value="Actin-crosslinking proteins"/>
    <property type="match status" value="2"/>
</dbReference>
<dbReference type="OrthoDB" id="226690at2"/>
<dbReference type="Gene3D" id="2.80.10.50">
    <property type="match status" value="2"/>
</dbReference>
<dbReference type="InterPro" id="IPR010431">
    <property type="entry name" value="Fascin"/>
</dbReference>
<keyword evidence="3" id="KW-1185">Reference proteome</keyword>
<dbReference type="GO" id="GO:0007163">
    <property type="term" value="P:establishment or maintenance of cell polarity"/>
    <property type="evidence" value="ECO:0007669"/>
    <property type="project" value="TreeGrafter"/>
</dbReference>
<dbReference type="PANTHER" id="PTHR10551:SF9">
    <property type="entry name" value="FASCIN-2"/>
    <property type="match status" value="1"/>
</dbReference>
<accession>A0A3D9ZG56</accession>
<dbReference type="CDD" id="cd00257">
    <property type="entry name" value="beta-trefoil_FSCN-like"/>
    <property type="match status" value="2"/>
</dbReference>